<dbReference type="InterPro" id="IPR011055">
    <property type="entry name" value="Dup_hybrid_motif"/>
</dbReference>
<dbReference type="EMBL" id="JAKZEU010000001">
    <property type="protein sequence ID" value="MCQ0969354.1"/>
    <property type="molecule type" value="Genomic_DNA"/>
</dbReference>
<evidence type="ECO:0000256" key="1">
    <source>
        <dbReference type="ARBA" id="ARBA00022729"/>
    </source>
</evidence>
<geneLocation type="plasmid" evidence="3">
    <name>unnamed1</name>
</geneLocation>
<dbReference type="PANTHER" id="PTHR21666:SF289">
    <property type="entry name" value="L-ALA--D-GLU ENDOPEPTIDASE"/>
    <property type="match status" value="1"/>
</dbReference>
<keyword evidence="4" id="KW-1185">Reference proteome</keyword>
<reference evidence="3 4" key="1">
    <citation type="submission" date="2022-03" db="EMBL/GenBank/DDBJ databases">
        <authorList>
            <person name="He Y."/>
        </authorList>
    </citation>
    <scope>NUCLEOTIDE SEQUENCE [LARGE SCALE GENOMIC DNA]</scope>
    <source>
        <strain evidence="3 4">TK19116</strain>
        <plasmid evidence="3">unnamed1</plasmid>
    </source>
</reference>
<accession>A0ABT1MMN3</accession>
<dbReference type="InterPro" id="IPR023346">
    <property type="entry name" value="Lysozyme-like_dom_sf"/>
</dbReference>
<name>A0ABT1MMN3_9RHOB</name>
<sequence>MVREPPGPIVAAVEPSATEAVPDDEAQLVQVADGFDIAPIRPGDSFTDIPGDPLILTLPDAAAWGKKTLAGQALDTARVGPPAPDRLTLIETPLIEREQRLMTTLPSTREDFALFQAQRGRSLAVQRVASPAPVDPLIDDAESETRDHHASTLFLRPEAIREALSQDLVLDLSRDASFSALLTSHGFTDDRAQKIVAEAGPVLEGGDNLAAGTVLAIRFAPEASGPELLQMSLYGPDGWQGSLAKADDGLVRASDPWLDDDIAGLARAQDPGGASVAQGARFRLLDAVYSAAIRAEVPTEIVGEMIAMVAQVHDLDAYADEDDRLTLVFATDPDRGSNNAGRLLFAGIDGPSGVRRCYVVPREDGPGYRCHAPGARLARAEGGGLNLTMPVAGTIAQKFGPLGQSNGRPDGIGFAAARGSVVSAAAAGHITAIDNASGGMGRSITLDHGTGFSTRYGWLDTVREGLGKGDLVAAGDPIGTVGAPPGGSGAPALAFQVLSGGTPVDPLPLLSGGVTIMASDAVEALIGRIIRVESAGNARARNPLSSATGLGQFIDSTWLRMMRSYRPDLTASMAPRDLLALRFDAALSRDMVRHLAQENEAYLRARGHQITPGRLYLAHFLGPEGADRVLSAPNDQTVLAVMGAGVVRANPFLSGYSVATLKAWADRKMNTAPLAGDDAGAEPPPSPAVTAYVAAMDAILAEGRSL</sequence>
<dbReference type="PANTHER" id="PTHR21666">
    <property type="entry name" value="PEPTIDASE-RELATED"/>
    <property type="match status" value="1"/>
</dbReference>
<dbReference type="CDD" id="cd12797">
    <property type="entry name" value="M23_peptidase"/>
    <property type="match status" value="1"/>
</dbReference>
<dbReference type="InterPro" id="IPR016047">
    <property type="entry name" value="M23ase_b-sheet_dom"/>
</dbReference>
<dbReference type="SUPFAM" id="SSF51261">
    <property type="entry name" value="Duplicated hybrid motif"/>
    <property type="match status" value="1"/>
</dbReference>
<gene>
    <name evidence="3" type="ORF">MLD63_02735</name>
</gene>
<dbReference type="Gene3D" id="1.10.530.10">
    <property type="match status" value="1"/>
</dbReference>
<dbReference type="Proteomes" id="UP001203945">
    <property type="component" value="Unassembled WGS sequence"/>
</dbReference>
<keyword evidence="3" id="KW-0614">Plasmid</keyword>
<organism evidence="3 4">
    <name type="scientific">Paracoccus albicereus</name>
    <dbReference type="NCBI Taxonomy" id="2922394"/>
    <lineage>
        <taxon>Bacteria</taxon>
        <taxon>Pseudomonadati</taxon>
        <taxon>Pseudomonadota</taxon>
        <taxon>Alphaproteobacteria</taxon>
        <taxon>Rhodobacterales</taxon>
        <taxon>Paracoccaceae</taxon>
        <taxon>Paracoccus</taxon>
    </lineage>
</organism>
<dbReference type="SUPFAM" id="SSF53955">
    <property type="entry name" value="Lysozyme-like"/>
    <property type="match status" value="1"/>
</dbReference>
<comment type="caution">
    <text evidence="3">The sequence shown here is derived from an EMBL/GenBank/DDBJ whole genome shotgun (WGS) entry which is preliminary data.</text>
</comment>
<dbReference type="Pfam" id="PF01551">
    <property type="entry name" value="Peptidase_M23"/>
    <property type="match status" value="1"/>
</dbReference>
<dbReference type="InterPro" id="IPR050570">
    <property type="entry name" value="Cell_wall_metabolism_enzyme"/>
</dbReference>
<evidence type="ECO:0000313" key="3">
    <source>
        <dbReference type="EMBL" id="MCQ0969354.1"/>
    </source>
</evidence>
<evidence type="ECO:0000313" key="4">
    <source>
        <dbReference type="Proteomes" id="UP001203945"/>
    </source>
</evidence>
<dbReference type="Gene3D" id="2.70.70.10">
    <property type="entry name" value="Glucose Permease (Domain IIA)"/>
    <property type="match status" value="1"/>
</dbReference>
<proteinExistence type="predicted"/>
<evidence type="ECO:0000259" key="2">
    <source>
        <dbReference type="Pfam" id="PF01551"/>
    </source>
</evidence>
<keyword evidence="1" id="KW-0732">Signal</keyword>
<protein>
    <submittedName>
        <fullName evidence="3">M23 family metallopeptidase</fullName>
    </submittedName>
</protein>
<feature type="domain" description="M23ase beta-sheet core" evidence="2">
    <location>
        <begin position="410"/>
        <end position="506"/>
    </location>
</feature>